<feature type="region of interest" description="Disordered" evidence="1">
    <location>
        <begin position="493"/>
        <end position="512"/>
    </location>
</feature>
<dbReference type="Pfam" id="PF15771">
    <property type="entry name" value="IHO1"/>
    <property type="match status" value="1"/>
</dbReference>
<dbReference type="AlphaFoldDB" id="G1M1Y4"/>
<dbReference type="RefSeq" id="XP_034514211.1">
    <property type="nucleotide sequence ID" value="XM_034658320.1"/>
</dbReference>
<dbReference type="Ensembl" id="ENSAMET00000013903.2">
    <property type="protein sequence ID" value="ENSAMEP00000013345.1"/>
    <property type="gene ID" value="ENSAMEG00000012682.2"/>
</dbReference>
<accession>G1M1Y4</accession>
<dbReference type="eggNOG" id="ENOG502S0PR">
    <property type="taxonomic scope" value="Eukaryota"/>
</dbReference>
<dbReference type="GO" id="GO:0000794">
    <property type="term" value="C:condensed nuclear chromosome"/>
    <property type="evidence" value="ECO:0007669"/>
    <property type="project" value="Ensembl"/>
</dbReference>
<reference evidence="2" key="2">
    <citation type="submission" date="2025-08" db="UniProtKB">
        <authorList>
            <consortium name="Ensembl"/>
        </authorList>
    </citation>
    <scope>IDENTIFICATION</scope>
</reference>
<gene>
    <name evidence="2" type="primary">IHO1</name>
</gene>
<feature type="compositionally biased region" description="Low complexity" evidence="1">
    <location>
        <begin position="531"/>
        <end position="547"/>
    </location>
</feature>
<dbReference type="GO" id="GO:0048477">
    <property type="term" value="P:oogenesis"/>
    <property type="evidence" value="ECO:0007669"/>
    <property type="project" value="Ensembl"/>
</dbReference>
<evidence type="ECO:0000256" key="1">
    <source>
        <dbReference type="SAM" id="MobiDB-lite"/>
    </source>
</evidence>
<organism evidence="2 3">
    <name type="scientific">Ailuropoda melanoleuca</name>
    <name type="common">Giant panda</name>
    <dbReference type="NCBI Taxonomy" id="9646"/>
    <lineage>
        <taxon>Eukaryota</taxon>
        <taxon>Metazoa</taxon>
        <taxon>Chordata</taxon>
        <taxon>Craniata</taxon>
        <taxon>Vertebrata</taxon>
        <taxon>Euteleostomi</taxon>
        <taxon>Mammalia</taxon>
        <taxon>Eutheria</taxon>
        <taxon>Laurasiatheria</taxon>
        <taxon>Carnivora</taxon>
        <taxon>Caniformia</taxon>
        <taxon>Ursidae</taxon>
        <taxon>Ailuropoda</taxon>
    </lineage>
</organism>
<dbReference type="GO" id="GO:0042138">
    <property type="term" value="P:meiotic DNA double-strand break formation"/>
    <property type="evidence" value="ECO:0007669"/>
    <property type="project" value="Ensembl"/>
</dbReference>
<feature type="region of interest" description="Disordered" evidence="1">
    <location>
        <begin position="359"/>
        <end position="385"/>
    </location>
</feature>
<dbReference type="RefSeq" id="XP_019656624.1">
    <property type="nucleotide sequence ID" value="XM_019801065.2"/>
</dbReference>
<dbReference type="GO" id="GO:0007283">
    <property type="term" value="P:spermatogenesis"/>
    <property type="evidence" value="ECO:0007669"/>
    <property type="project" value="Ensembl"/>
</dbReference>
<dbReference type="OrthoDB" id="10066605at2759"/>
<dbReference type="InParanoid" id="G1M1Y4"/>
<protein>
    <submittedName>
        <fullName evidence="2">Interactor of HORMAD1 1</fullName>
    </submittedName>
</protein>
<dbReference type="OMA" id="PGHVKDS"/>
<evidence type="ECO:0000313" key="2">
    <source>
        <dbReference type="Ensembl" id="ENSAMEP00000013345.1"/>
    </source>
</evidence>
<reference evidence="2 3" key="1">
    <citation type="journal article" date="2010" name="Nature">
        <title>The sequence and de novo assembly of the giant panda genome.</title>
        <authorList>
            <person name="Li R."/>
            <person name="Fan W."/>
            <person name="Tian G."/>
            <person name="Zhu H."/>
            <person name="He L."/>
            <person name="Cai J."/>
            <person name="Huang Q."/>
            <person name="Cai Q."/>
            <person name="Li B."/>
            <person name="Bai Y."/>
            <person name="Zhang Z."/>
            <person name="Zhang Y."/>
            <person name="Wang W."/>
            <person name="Li J."/>
            <person name="Wei F."/>
            <person name="Li H."/>
            <person name="Jian M."/>
            <person name="Li J."/>
            <person name="Zhang Z."/>
            <person name="Nielsen R."/>
            <person name="Li D."/>
            <person name="Gu W."/>
            <person name="Yang Z."/>
            <person name="Xuan Z."/>
            <person name="Ryder O.A."/>
            <person name="Leung F.C."/>
            <person name="Zhou Y."/>
            <person name="Cao J."/>
            <person name="Sun X."/>
            <person name="Fu Y."/>
            <person name="Fang X."/>
            <person name="Guo X."/>
            <person name="Wang B."/>
            <person name="Hou R."/>
            <person name="Shen F."/>
            <person name="Mu B."/>
            <person name="Ni P."/>
            <person name="Lin R."/>
            <person name="Qian W."/>
            <person name="Wang G."/>
            <person name="Yu C."/>
            <person name="Nie W."/>
            <person name="Wang J."/>
            <person name="Wu Z."/>
            <person name="Liang H."/>
            <person name="Min J."/>
            <person name="Wu Q."/>
            <person name="Cheng S."/>
            <person name="Ruan J."/>
            <person name="Wang M."/>
            <person name="Shi Z."/>
            <person name="Wen M."/>
            <person name="Liu B."/>
            <person name="Ren X."/>
            <person name="Zheng H."/>
            <person name="Dong D."/>
            <person name="Cook K."/>
            <person name="Shan G."/>
            <person name="Zhang H."/>
            <person name="Kosiol C."/>
            <person name="Xie X."/>
            <person name="Lu Z."/>
            <person name="Zheng H."/>
            <person name="Li Y."/>
            <person name="Steiner C.C."/>
            <person name="Lam T.T."/>
            <person name="Lin S."/>
            <person name="Zhang Q."/>
            <person name="Li G."/>
            <person name="Tian J."/>
            <person name="Gong T."/>
            <person name="Liu H."/>
            <person name="Zhang D."/>
            <person name="Fang L."/>
            <person name="Ye C."/>
            <person name="Zhang J."/>
            <person name="Hu W."/>
            <person name="Xu A."/>
            <person name="Ren Y."/>
            <person name="Zhang G."/>
            <person name="Bruford M.W."/>
            <person name="Li Q."/>
            <person name="Ma L."/>
            <person name="Guo Y."/>
            <person name="An N."/>
            <person name="Hu Y."/>
            <person name="Zheng Y."/>
            <person name="Shi Y."/>
            <person name="Li Z."/>
            <person name="Liu Q."/>
            <person name="Chen Y."/>
            <person name="Zhao J."/>
            <person name="Qu N."/>
            <person name="Zhao S."/>
            <person name="Tian F."/>
            <person name="Wang X."/>
            <person name="Wang H."/>
            <person name="Xu L."/>
            <person name="Liu X."/>
            <person name="Vinar T."/>
            <person name="Wang Y."/>
            <person name="Lam T.W."/>
            <person name="Yiu S.M."/>
            <person name="Liu S."/>
            <person name="Zhang H."/>
            <person name="Li D."/>
            <person name="Huang Y."/>
            <person name="Wang X."/>
            <person name="Yang G."/>
            <person name="Jiang Z."/>
            <person name="Wang J."/>
            <person name="Qin N."/>
            <person name="Li L."/>
            <person name="Li J."/>
            <person name="Bolund L."/>
            <person name="Kristiansen K."/>
            <person name="Wong G.K."/>
            <person name="Olson M."/>
            <person name="Zhang X."/>
            <person name="Li S."/>
            <person name="Yang H."/>
            <person name="Wang J."/>
            <person name="Wang J."/>
        </authorList>
    </citation>
    <scope>NUCLEOTIDE SEQUENCE [LARGE SCALE GENOMIC DNA]</scope>
</reference>
<feature type="region of interest" description="Disordered" evidence="1">
    <location>
        <begin position="526"/>
        <end position="547"/>
    </location>
</feature>
<dbReference type="GeneID" id="100477219"/>
<dbReference type="STRING" id="9646.ENSAMEP00000013345"/>
<reference evidence="2" key="3">
    <citation type="submission" date="2025-09" db="UniProtKB">
        <authorList>
            <consortium name="Ensembl"/>
        </authorList>
    </citation>
    <scope>IDENTIFICATION</scope>
</reference>
<name>G1M1Y4_AILME</name>
<dbReference type="KEGG" id="aml:100477219"/>
<feature type="compositionally biased region" description="Basic residues" evidence="1">
    <location>
        <begin position="437"/>
        <end position="454"/>
    </location>
</feature>
<dbReference type="GO" id="GO:0006310">
    <property type="term" value="P:DNA recombination"/>
    <property type="evidence" value="ECO:0007669"/>
    <property type="project" value="InterPro"/>
</dbReference>
<keyword evidence="3" id="KW-1185">Reference proteome</keyword>
<sequence>MNFNVWNIKEMLSIPSGSGTTKSSSWNNNQTDYSSLSDSQFLFGSQFCPESSETLSAPLDGVHLRHPKQSQQNSLDSEPSIFTKYQTKPQLFGGDTNDRGLFPLPLSVGKSKGLLEQFEEKKKRAKDKCDSETLYNFISHIRESIHRLQTSVEKSEEHLSSRSQSILDCLETVAKTLQETMRAQSDLVLESVHDKGNMEQVISEIQKRFEARRAEFIEMKSDLKHLEVLVAQQSKDFQQLCEQLGQLNVASVLAELKRLISVPGVPRHVKDSTSQTSPALAQSLHFTRQDRAAPEEPVLWQAQACPAVWDRSTGSLSPGEFGVCSKGEKSDALREEAVLMAAGTSKRNRQVKDRAVQTLTKTSSENHGSGFPGPEVPGGRDRVSRGTSRLIPLDLNNRATSIKNTCQKCQTEGVSLCDPGEERLVAAQKGRAGERGRKGRKQQPRKSHRGRPLARKQEQAPSKTRAFISKYPQPPVSGPQRTPLEQQKPLAQPLRLWGPSSPTKPDSPLLGGTVMRSKATRAAQGNTLQLSGYSSQDNSLLSSSSQGDCQMSWFSDLNLGSLEPPLCKEPGKNVFYDLGFDSSDDGF</sequence>
<dbReference type="GeneTree" id="ENSGT00390000012418"/>
<dbReference type="InterPro" id="IPR031529">
    <property type="entry name" value="IHO1"/>
</dbReference>
<dbReference type="PANTHER" id="PTHR35662:SF1">
    <property type="entry name" value="INTERACTOR OF HORMAD1 PROTEIN 1"/>
    <property type="match status" value="1"/>
</dbReference>
<dbReference type="PANTHER" id="PTHR35662">
    <property type="entry name" value="INTERACTOR OF HORMAD1 PROTEIN 1"/>
    <property type="match status" value="1"/>
</dbReference>
<evidence type="ECO:0000313" key="3">
    <source>
        <dbReference type="Proteomes" id="UP000008912"/>
    </source>
</evidence>
<dbReference type="HOGENOM" id="CLU_034910_0_0_1"/>
<dbReference type="RefSeq" id="XP_019656625.1">
    <property type="nucleotide sequence ID" value="XM_019801066.2"/>
</dbReference>
<feature type="region of interest" description="Disordered" evidence="1">
    <location>
        <begin position="427"/>
        <end position="484"/>
    </location>
</feature>
<proteinExistence type="predicted"/>
<dbReference type="GO" id="GO:0060629">
    <property type="term" value="P:regulation of homologous chromosome segregation"/>
    <property type="evidence" value="ECO:0007669"/>
    <property type="project" value="Ensembl"/>
</dbReference>
<dbReference type="GO" id="GO:0007129">
    <property type="term" value="P:homologous chromosome pairing at meiosis"/>
    <property type="evidence" value="ECO:0007669"/>
    <property type="project" value="Ensembl"/>
</dbReference>
<dbReference type="Proteomes" id="UP000008912">
    <property type="component" value="Unassembled WGS sequence"/>
</dbReference>
<dbReference type="CTD" id="339834"/>